<dbReference type="PANTHER" id="PTHR15932">
    <property type="entry name" value="UBIQUITIN INTERACTION MOTIF-CONTAINING PROTEIN 1"/>
    <property type="match status" value="1"/>
</dbReference>
<dbReference type="InterPro" id="IPR038868">
    <property type="entry name" value="RAP80"/>
</dbReference>
<evidence type="ECO:0000313" key="2">
    <source>
        <dbReference type="EMBL" id="GCC16551.1"/>
    </source>
</evidence>
<keyword evidence="3" id="KW-1185">Reference proteome</keyword>
<dbReference type="PANTHER" id="PTHR15932:SF2">
    <property type="entry name" value="BRCA1-A COMPLEX SUBUNIT RAP80"/>
    <property type="match status" value="1"/>
</dbReference>
<sequence length="312" mass="34075">MECPLCGNWFSEAVIQHHAWNCDGSRFEEGLLTQHGAASVAGENYQLATCTSCSHQHLDGVGSVVSPNITAVPHCSTEYSQETTAVKTQECPLCGQSFPTNEIIEHAAFCNGPSFSRVLEQEIPSYSKAAEREGANYTVELFWSYVTGKEHAVSRAADGAEGAKRVLGTKEVEEDSGLDLEQALQYLKKMENTISQDPEFKNVFGPLLKSCNPLSILQSLSNTIFNQKAATGARKAAPVFLFFQLAKLFLPAILKSEAFAVFKKWVKVFILEIVVPWISQMGGWGPILCAFATLLASGLILSLKDNCKNTNI</sequence>
<gene>
    <name evidence="2" type="ORF">chiPu_0020336</name>
</gene>
<organism evidence="2 3">
    <name type="scientific">Chiloscyllium punctatum</name>
    <name type="common">Brownbanded bambooshark</name>
    <name type="synonym">Hemiscyllium punctatum</name>
    <dbReference type="NCBI Taxonomy" id="137246"/>
    <lineage>
        <taxon>Eukaryota</taxon>
        <taxon>Metazoa</taxon>
        <taxon>Chordata</taxon>
        <taxon>Craniata</taxon>
        <taxon>Vertebrata</taxon>
        <taxon>Chondrichthyes</taxon>
        <taxon>Elasmobranchii</taxon>
        <taxon>Galeomorphii</taxon>
        <taxon>Galeoidea</taxon>
        <taxon>Orectolobiformes</taxon>
        <taxon>Hemiscylliidae</taxon>
        <taxon>Chiloscyllium</taxon>
    </lineage>
</organism>
<dbReference type="GO" id="GO:0070530">
    <property type="term" value="F:K63-linked polyubiquitin modification-dependent protein binding"/>
    <property type="evidence" value="ECO:0007669"/>
    <property type="project" value="InterPro"/>
</dbReference>
<reference evidence="2 3" key="1">
    <citation type="journal article" date="2018" name="Nat. Ecol. Evol.">
        <title>Shark genomes provide insights into elasmobranch evolution and the origin of vertebrates.</title>
        <authorList>
            <person name="Hara Y"/>
            <person name="Yamaguchi K"/>
            <person name="Onimaru K"/>
            <person name="Kadota M"/>
            <person name="Koyanagi M"/>
            <person name="Keeley SD"/>
            <person name="Tatsumi K"/>
            <person name="Tanaka K"/>
            <person name="Motone F"/>
            <person name="Kageyama Y"/>
            <person name="Nozu R"/>
            <person name="Adachi N"/>
            <person name="Nishimura O"/>
            <person name="Nakagawa R"/>
            <person name="Tanegashima C"/>
            <person name="Kiyatake I"/>
            <person name="Matsumoto R"/>
            <person name="Murakumo K"/>
            <person name="Nishida K"/>
            <person name="Terakita A"/>
            <person name="Kuratani S"/>
            <person name="Sato K"/>
            <person name="Hyodo S Kuraku.S."/>
        </authorList>
    </citation>
    <scope>NUCLEOTIDE SEQUENCE [LARGE SCALE GENOMIC DNA]</scope>
</reference>
<keyword evidence="1" id="KW-0472">Membrane</keyword>
<keyword evidence="1" id="KW-0812">Transmembrane</keyword>
<feature type="transmembrane region" description="Helical" evidence="1">
    <location>
        <begin position="284"/>
        <end position="303"/>
    </location>
</feature>
<evidence type="ECO:0000256" key="1">
    <source>
        <dbReference type="SAM" id="Phobius"/>
    </source>
</evidence>
<dbReference type="InterPro" id="IPR036834">
    <property type="entry name" value="Bcl-2-like_sf"/>
</dbReference>
<dbReference type="GO" id="GO:0045739">
    <property type="term" value="P:positive regulation of DNA repair"/>
    <property type="evidence" value="ECO:0007669"/>
    <property type="project" value="TreeGrafter"/>
</dbReference>
<protein>
    <recommendedName>
        <fullName evidence="4">C2H2-type domain-containing protein</fullName>
    </recommendedName>
</protein>
<dbReference type="Proteomes" id="UP000287033">
    <property type="component" value="Unassembled WGS sequence"/>
</dbReference>
<evidence type="ECO:0000313" key="3">
    <source>
        <dbReference type="Proteomes" id="UP000287033"/>
    </source>
</evidence>
<dbReference type="GO" id="GO:0006302">
    <property type="term" value="P:double-strand break repair"/>
    <property type="evidence" value="ECO:0007669"/>
    <property type="project" value="InterPro"/>
</dbReference>
<dbReference type="Gene3D" id="1.10.437.10">
    <property type="entry name" value="Blc2-like"/>
    <property type="match status" value="1"/>
</dbReference>
<dbReference type="OrthoDB" id="9944701at2759"/>
<dbReference type="GO" id="GO:0042981">
    <property type="term" value="P:regulation of apoptotic process"/>
    <property type="evidence" value="ECO:0007669"/>
    <property type="project" value="InterPro"/>
</dbReference>
<name>A0A401REH9_CHIPU</name>
<dbReference type="GO" id="GO:0070531">
    <property type="term" value="C:BRCA1-A complex"/>
    <property type="evidence" value="ECO:0007669"/>
    <property type="project" value="InterPro"/>
</dbReference>
<dbReference type="AlphaFoldDB" id="A0A401REH9"/>
<comment type="caution">
    <text evidence="2">The sequence shown here is derived from an EMBL/GenBank/DDBJ whole genome shotgun (WGS) entry which is preliminary data.</text>
</comment>
<dbReference type="EMBL" id="BEZZ01002525">
    <property type="protein sequence ID" value="GCC16551.1"/>
    <property type="molecule type" value="Genomic_DNA"/>
</dbReference>
<keyword evidence="1" id="KW-1133">Transmembrane helix</keyword>
<dbReference type="GO" id="GO:0042393">
    <property type="term" value="F:histone binding"/>
    <property type="evidence" value="ECO:0007669"/>
    <property type="project" value="TreeGrafter"/>
</dbReference>
<proteinExistence type="predicted"/>
<evidence type="ECO:0008006" key="4">
    <source>
        <dbReference type="Google" id="ProtNLM"/>
    </source>
</evidence>
<accession>A0A401REH9</accession>